<dbReference type="GO" id="GO:0047874">
    <property type="term" value="F:dolichyldiphosphatase activity"/>
    <property type="evidence" value="ECO:0007669"/>
    <property type="project" value="TreeGrafter"/>
</dbReference>
<dbReference type="eggNOG" id="KOG3146">
    <property type="taxonomic scope" value="Eukaryota"/>
</dbReference>
<organism evidence="2 3">
    <name type="scientific">Ectocarpus siliculosus</name>
    <name type="common">Brown alga</name>
    <name type="synonym">Conferva siliculosa</name>
    <dbReference type="NCBI Taxonomy" id="2880"/>
    <lineage>
        <taxon>Eukaryota</taxon>
        <taxon>Sar</taxon>
        <taxon>Stramenopiles</taxon>
        <taxon>Ochrophyta</taxon>
        <taxon>PX clade</taxon>
        <taxon>Phaeophyceae</taxon>
        <taxon>Ectocarpales</taxon>
        <taxon>Ectocarpaceae</taxon>
        <taxon>Ectocarpus</taxon>
    </lineage>
</organism>
<proteinExistence type="predicted"/>
<sequence length="154" mass="15983">MGRDKTLLAGIELGLDVLGSSTQWAVAGAVGVALITRADVDTLVYVLGSLINAVFSKVLKKTINQVRPDGAQLSDPGMPSSHAMTQTLLGMYALTASLWRVKAGFHTLPQVAVGAAVGAVDAVLWYHLCHPYLLSQARLGVVCAVDAAGVGGKE</sequence>
<dbReference type="PANTHER" id="PTHR11247">
    <property type="entry name" value="PALMITOYL-PROTEIN THIOESTERASE/DOLICHYLDIPHOSPHATASE 1"/>
    <property type="match status" value="1"/>
</dbReference>
<name>D7FNW3_ECTSI</name>
<evidence type="ECO:0000256" key="1">
    <source>
        <dbReference type="ARBA" id="ARBA00022801"/>
    </source>
</evidence>
<dbReference type="AlphaFoldDB" id="D7FNW3"/>
<dbReference type="Proteomes" id="UP000002630">
    <property type="component" value="Linkage Group LG26"/>
</dbReference>
<dbReference type="InParanoid" id="D7FNW3"/>
<keyword evidence="3" id="KW-1185">Reference proteome</keyword>
<dbReference type="GO" id="GO:0008610">
    <property type="term" value="P:lipid biosynthetic process"/>
    <property type="evidence" value="ECO:0007669"/>
    <property type="project" value="TreeGrafter"/>
</dbReference>
<gene>
    <name evidence="2" type="ORF">Esi_0180_0061</name>
</gene>
<protein>
    <recommendedName>
        <fullName evidence="4">Dolichyldiphosphatase</fullName>
    </recommendedName>
</protein>
<accession>D7FNW3</accession>
<dbReference type="GO" id="GO:0006487">
    <property type="term" value="P:protein N-linked glycosylation"/>
    <property type="evidence" value="ECO:0007669"/>
    <property type="project" value="TreeGrafter"/>
</dbReference>
<dbReference type="PANTHER" id="PTHR11247:SF40">
    <property type="entry name" value="LIPID PHOSPHATE PHOSPHATASE EPSILON 1, CHLOROPLASTIC"/>
    <property type="match status" value="1"/>
</dbReference>
<keyword evidence="1" id="KW-0378">Hydrolase</keyword>
<reference evidence="2 3" key="1">
    <citation type="journal article" date="2010" name="Nature">
        <title>The Ectocarpus genome and the independent evolution of multicellularity in brown algae.</title>
        <authorList>
            <person name="Cock J.M."/>
            <person name="Sterck L."/>
            <person name="Rouze P."/>
            <person name="Scornet D."/>
            <person name="Allen A.E."/>
            <person name="Amoutzias G."/>
            <person name="Anthouard V."/>
            <person name="Artiguenave F."/>
            <person name="Aury J.M."/>
            <person name="Badger J.H."/>
            <person name="Beszteri B."/>
            <person name="Billiau K."/>
            <person name="Bonnet E."/>
            <person name="Bothwell J.H."/>
            <person name="Bowler C."/>
            <person name="Boyen C."/>
            <person name="Brownlee C."/>
            <person name="Carrano C.J."/>
            <person name="Charrier B."/>
            <person name="Cho G.Y."/>
            <person name="Coelho S.M."/>
            <person name="Collen J."/>
            <person name="Corre E."/>
            <person name="Da Silva C."/>
            <person name="Delage L."/>
            <person name="Delaroque N."/>
            <person name="Dittami S.M."/>
            <person name="Doulbeau S."/>
            <person name="Elias M."/>
            <person name="Farnham G."/>
            <person name="Gachon C.M."/>
            <person name="Gschloessl B."/>
            <person name="Heesch S."/>
            <person name="Jabbari K."/>
            <person name="Jubin C."/>
            <person name="Kawai H."/>
            <person name="Kimura K."/>
            <person name="Kloareg B."/>
            <person name="Kupper F.C."/>
            <person name="Lang D."/>
            <person name="Le Bail A."/>
            <person name="Leblanc C."/>
            <person name="Lerouge P."/>
            <person name="Lohr M."/>
            <person name="Lopez P.J."/>
            <person name="Martens C."/>
            <person name="Maumus F."/>
            <person name="Michel G."/>
            <person name="Miranda-Saavedra D."/>
            <person name="Morales J."/>
            <person name="Moreau H."/>
            <person name="Motomura T."/>
            <person name="Nagasato C."/>
            <person name="Napoli C.A."/>
            <person name="Nelson D.R."/>
            <person name="Nyvall-Collen P."/>
            <person name="Peters A.F."/>
            <person name="Pommier C."/>
            <person name="Potin P."/>
            <person name="Poulain J."/>
            <person name="Quesneville H."/>
            <person name="Read B."/>
            <person name="Rensing S.A."/>
            <person name="Ritter A."/>
            <person name="Rousvoal S."/>
            <person name="Samanta M."/>
            <person name="Samson G."/>
            <person name="Schroeder D.C."/>
            <person name="Segurens B."/>
            <person name="Strittmatter M."/>
            <person name="Tonon T."/>
            <person name="Tregear J.W."/>
            <person name="Valentin K."/>
            <person name="von Dassow P."/>
            <person name="Yamagishi T."/>
            <person name="Van de Peer Y."/>
            <person name="Wincker P."/>
        </authorList>
    </citation>
    <scope>NUCLEOTIDE SEQUENCE [LARGE SCALE GENOMIC DNA]</scope>
    <source>
        <strain evidence="3">Ec32 / CCAP1310/4</strain>
    </source>
</reference>
<dbReference type="SUPFAM" id="SSF48317">
    <property type="entry name" value="Acid phosphatase/Vanadium-dependent haloperoxidase"/>
    <property type="match status" value="1"/>
</dbReference>
<evidence type="ECO:0008006" key="4">
    <source>
        <dbReference type="Google" id="ProtNLM"/>
    </source>
</evidence>
<evidence type="ECO:0000313" key="3">
    <source>
        <dbReference type="Proteomes" id="UP000002630"/>
    </source>
</evidence>
<dbReference type="EMBL" id="FN648292">
    <property type="protein sequence ID" value="CBJ30239.1"/>
    <property type="molecule type" value="Genomic_DNA"/>
</dbReference>
<dbReference type="STRING" id="2880.D7FNW3"/>
<dbReference type="EMBL" id="FN649751">
    <property type="protein sequence ID" value="CBJ30239.1"/>
    <property type="molecule type" value="Genomic_DNA"/>
</dbReference>
<dbReference type="OrthoDB" id="302705at2759"/>
<dbReference type="GO" id="GO:0005789">
    <property type="term" value="C:endoplasmic reticulum membrane"/>
    <property type="evidence" value="ECO:0007669"/>
    <property type="project" value="TreeGrafter"/>
</dbReference>
<evidence type="ECO:0000313" key="2">
    <source>
        <dbReference type="EMBL" id="CBJ30239.1"/>
    </source>
</evidence>
<dbReference type="InterPro" id="IPR036938">
    <property type="entry name" value="PAP2/HPO_sf"/>
</dbReference>